<dbReference type="SUPFAM" id="SSF56112">
    <property type="entry name" value="Protein kinase-like (PK-like)"/>
    <property type="match status" value="1"/>
</dbReference>
<dbReference type="EMBL" id="QTUJ01000003">
    <property type="protein sequence ID" value="REF68419.1"/>
    <property type="molecule type" value="Genomic_DNA"/>
</dbReference>
<comment type="caution">
    <text evidence="1">The sequence shown here is derived from an EMBL/GenBank/DDBJ whole genome shotgun (WGS) entry which is preliminary data.</text>
</comment>
<dbReference type="InterPro" id="IPR006748">
    <property type="entry name" value="NH2Glyco/OHUrea_AB-resist_kin"/>
</dbReference>
<keyword evidence="1" id="KW-0418">Kinase</keyword>
<name>A0A3D9XNF4_PARVE</name>
<dbReference type="GO" id="GO:0016773">
    <property type="term" value="F:phosphotransferase activity, alcohol group as acceptor"/>
    <property type="evidence" value="ECO:0007669"/>
    <property type="project" value="InterPro"/>
</dbReference>
<dbReference type="AlphaFoldDB" id="A0A3D9XNF4"/>
<keyword evidence="1" id="KW-0808">Transferase</keyword>
<dbReference type="GO" id="GO:0019748">
    <property type="term" value="P:secondary metabolic process"/>
    <property type="evidence" value="ECO:0007669"/>
    <property type="project" value="InterPro"/>
</dbReference>
<proteinExistence type="predicted"/>
<accession>A0A3D9XNF4</accession>
<dbReference type="Gene3D" id="3.90.1200.10">
    <property type="match status" value="1"/>
</dbReference>
<dbReference type="GO" id="GO:0016301">
    <property type="term" value="F:kinase activity"/>
    <property type="evidence" value="ECO:0007669"/>
    <property type="project" value="UniProtKB-KW"/>
</dbReference>
<evidence type="ECO:0000313" key="2">
    <source>
        <dbReference type="Proteomes" id="UP000256941"/>
    </source>
</evidence>
<protein>
    <submittedName>
        <fullName evidence="1">Streptomycin 6-kinase</fullName>
    </submittedName>
</protein>
<reference evidence="1 2" key="1">
    <citation type="submission" date="2018-08" db="EMBL/GenBank/DDBJ databases">
        <title>Genomic Encyclopedia of Archaeal and Bacterial Type Strains, Phase II (KMG-II): from individual species to whole genera.</title>
        <authorList>
            <person name="Goeker M."/>
        </authorList>
    </citation>
    <scope>NUCLEOTIDE SEQUENCE [LARGE SCALE GENOMIC DNA]</scope>
    <source>
        <strain evidence="1 2">DSM 17099</strain>
    </source>
</reference>
<organism evidence="1 2">
    <name type="scientific">Paracoccus versutus</name>
    <name type="common">Thiobacillus versutus</name>
    <dbReference type="NCBI Taxonomy" id="34007"/>
    <lineage>
        <taxon>Bacteria</taxon>
        <taxon>Pseudomonadati</taxon>
        <taxon>Pseudomonadota</taxon>
        <taxon>Alphaproteobacteria</taxon>
        <taxon>Rhodobacterales</taxon>
        <taxon>Paracoccaceae</taxon>
        <taxon>Paracoccus</taxon>
    </lineage>
</organism>
<gene>
    <name evidence="1" type="ORF">BDD41_3465</name>
</gene>
<dbReference type="InterPro" id="IPR011009">
    <property type="entry name" value="Kinase-like_dom_sf"/>
</dbReference>
<sequence length="272" mass="30090">MLMPNPYSRHWGLIPDGEPITTPTATLFPVLWRDLPAMLKLSSQEDQQRGAGLMDWWNGDGAAQVFARDEDALLMERATGSRSLADMAREGCDDEACRILCATAAKLHAARPGALPDLVSLDRWFRDLEPAATKHGGILLRCADTARMLLADPRDRVMLHGDLHHDNVLDFGPRGWCAIDPHGLLGERGFDFANIFTNPDLSDPSRPVATEPGRFARRLDVVAEAAGLNRRRLLQWILAWTGLSAAWFLEDGDPLARIDLQIAELAAAELDR</sequence>
<dbReference type="Pfam" id="PF04655">
    <property type="entry name" value="APH_6_hur"/>
    <property type="match status" value="1"/>
</dbReference>
<dbReference type="Proteomes" id="UP000256941">
    <property type="component" value="Unassembled WGS sequence"/>
</dbReference>
<evidence type="ECO:0000313" key="1">
    <source>
        <dbReference type="EMBL" id="REF68419.1"/>
    </source>
</evidence>